<feature type="transmembrane region" description="Helical" evidence="1">
    <location>
        <begin position="165"/>
        <end position="186"/>
    </location>
</feature>
<evidence type="ECO:0000313" key="2">
    <source>
        <dbReference type="EMBL" id="NKY16815.1"/>
    </source>
</evidence>
<gene>
    <name evidence="2" type="ORF">HF999_00255</name>
</gene>
<proteinExistence type="predicted"/>
<organism evidence="2 3">
    <name type="scientific">Tsukamurella spumae</name>
    <dbReference type="NCBI Taxonomy" id="44753"/>
    <lineage>
        <taxon>Bacteria</taxon>
        <taxon>Bacillati</taxon>
        <taxon>Actinomycetota</taxon>
        <taxon>Actinomycetes</taxon>
        <taxon>Mycobacteriales</taxon>
        <taxon>Tsukamurellaceae</taxon>
        <taxon>Tsukamurella</taxon>
    </lineage>
</organism>
<feature type="transmembrane region" description="Helical" evidence="1">
    <location>
        <begin position="133"/>
        <end position="159"/>
    </location>
</feature>
<name>A0A846WX16_9ACTN</name>
<comment type="caution">
    <text evidence="2">The sequence shown here is derived from an EMBL/GenBank/DDBJ whole genome shotgun (WGS) entry which is preliminary data.</text>
</comment>
<evidence type="ECO:0000313" key="3">
    <source>
        <dbReference type="Proteomes" id="UP000582646"/>
    </source>
</evidence>
<keyword evidence="1" id="KW-1133">Transmembrane helix</keyword>
<dbReference type="AlphaFoldDB" id="A0A846WX16"/>
<dbReference type="RefSeq" id="WP_168543942.1">
    <property type="nucleotide sequence ID" value="NZ_BAAAKS010000031.1"/>
</dbReference>
<keyword evidence="3" id="KW-1185">Reference proteome</keyword>
<keyword evidence="1" id="KW-0472">Membrane</keyword>
<sequence>MDEVVGRLSEAARGAGVGVTELSDGTVSVVSGAGDAGVVVVPDRERRTYRLEAPLPMTTDSGVVHESWSQVGPGPHAEAGGFAGKRWTGRVSLAYDPKTRQWLADPSGRIDEFVRSALEPHGWRRRWTRTNRLTVAAVVGAVVLLIALWVGVTAAFAVGLRSTLAPGWVCLISVVLLGWGLFLFWWGQIRKR</sequence>
<reference evidence="2 3" key="1">
    <citation type="submission" date="2020-04" db="EMBL/GenBank/DDBJ databases">
        <title>MicrobeNet Type strains.</title>
        <authorList>
            <person name="Nicholson A.C."/>
        </authorList>
    </citation>
    <scope>NUCLEOTIDE SEQUENCE [LARGE SCALE GENOMIC DNA]</scope>
    <source>
        <strain evidence="2 3">DSM 44113</strain>
    </source>
</reference>
<protein>
    <submittedName>
        <fullName evidence="2">Uncharacterized protein</fullName>
    </submittedName>
</protein>
<accession>A0A846WX16</accession>
<dbReference type="Proteomes" id="UP000582646">
    <property type="component" value="Unassembled WGS sequence"/>
</dbReference>
<keyword evidence="1" id="KW-0812">Transmembrane</keyword>
<dbReference type="EMBL" id="JAAXOQ010000001">
    <property type="protein sequence ID" value="NKY16815.1"/>
    <property type="molecule type" value="Genomic_DNA"/>
</dbReference>
<evidence type="ECO:0000256" key="1">
    <source>
        <dbReference type="SAM" id="Phobius"/>
    </source>
</evidence>